<feature type="transmembrane region" description="Helical" evidence="1">
    <location>
        <begin position="316"/>
        <end position="339"/>
    </location>
</feature>
<keyword evidence="3" id="KW-1185">Reference proteome</keyword>
<dbReference type="InterPro" id="IPR002816">
    <property type="entry name" value="TraB/PrgY/GumN_fam"/>
</dbReference>
<reference evidence="2 3" key="1">
    <citation type="journal article" date="2013" name="Nature">
        <title>Anaerobic oxidation of methane coupled to nitrate reduction in a novel archaeal lineage.</title>
        <authorList>
            <person name="Haroon M.F."/>
            <person name="Hu S."/>
            <person name="Shi Y."/>
            <person name="Imelfort M."/>
            <person name="Keller J."/>
            <person name="Hugenholtz P."/>
            <person name="Yuan Z."/>
            <person name="Tyson G.W."/>
        </authorList>
    </citation>
    <scope>NUCLEOTIDE SEQUENCE [LARGE SCALE GENOMIC DNA]</scope>
    <source>
        <strain evidence="2 3">ANME-2d</strain>
    </source>
</reference>
<dbReference type="PATRIC" id="fig|1392998.3.peg.2643"/>
<dbReference type="InterPro" id="IPR005230">
    <property type="entry name" value="TraB_bac"/>
</dbReference>
<comment type="caution">
    <text evidence="2">The sequence shown here is derived from an EMBL/GenBank/DDBJ whole genome shotgun (WGS) entry which is preliminary data.</text>
</comment>
<keyword evidence="1" id="KW-1133">Transmembrane helix</keyword>
<dbReference type="OrthoDB" id="185689at2157"/>
<gene>
    <name evidence="2" type="ORF">ANME2D_03081</name>
</gene>
<dbReference type="RefSeq" id="WP_052368960.1">
    <property type="nucleotide sequence ID" value="NZ_JMIY01000007.1"/>
</dbReference>
<feature type="transmembrane region" description="Helical" evidence="1">
    <location>
        <begin position="258"/>
        <end position="279"/>
    </location>
</feature>
<keyword evidence="1" id="KW-0472">Membrane</keyword>
<evidence type="ECO:0000313" key="2">
    <source>
        <dbReference type="EMBL" id="KCZ71051.1"/>
    </source>
</evidence>
<dbReference type="CDD" id="cd14726">
    <property type="entry name" value="TraB_PrgY-like"/>
    <property type="match status" value="1"/>
</dbReference>
<name>A0A062UVK1_9EURY</name>
<feature type="transmembrane region" description="Helical" evidence="1">
    <location>
        <begin position="470"/>
        <end position="496"/>
    </location>
</feature>
<dbReference type="EMBL" id="JMIY01000007">
    <property type="protein sequence ID" value="KCZ71051.1"/>
    <property type="molecule type" value="Genomic_DNA"/>
</dbReference>
<dbReference type="PANTHER" id="PTHR21530:SF7">
    <property type="entry name" value="TRAB DOMAIN-CONTAINING PROTEIN"/>
    <property type="match status" value="1"/>
</dbReference>
<evidence type="ECO:0000313" key="3">
    <source>
        <dbReference type="Proteomes" id="UP000027153"/>
    </source>
</evidence>
<dbReference type="AlphaFoldDB" id="A0A062UVK1"/>
<dbReference type="Pfam" id="PF01963">
    <property type="entry name" value="TraB_PrgY_gumN"/>
    <property type="match status" value="1"/>
</dbReference>
<dbReference type="InterPro" id="IPR046345">
    <property type="entry name" value="TraB_PrgY-like"/>
</dbReference>
<organism evidence="2 3">
    <name type="scientific">Candidatus Methanoperedens nitratireducens</name>
    <dbReference type="NCBI Taxonomy" id="1392998"/>
    <lineage>
        <taxon>Archaea</taxon>
        <taxon>Methanobacteriati</taxon>
        <taxon>Methanobacteriota</taxon>
        <taxon>Stenosarchaea group</taxon>
        <taxon>Methanomicrobia</taxon>
        <taxon>Methanosarcinales</taxon>
        <taxon>ANME-2 cluster</taxon>
        <taxon>Candidatus Methanoperedentaceae</taxon>
        <taxon>Candidatus Methanoperedens</taxon>
    </lineage>
</organism>
<evidence type="ECO:0000256" key="1">
    <source>
        <dbReference type="SAM" id="Phobius"/>
    </source>
</evidence>
<accession>A0A062UVK1</accession>
<protein>
    <submittedName>
        <fullName evidence="2">Pheromone shutdown-related protein TraB</fullName>
    </submittedName>
</protein>
<dbReference type="NCBIfam" id="TIGR00261">
    <property type="entry name" value="traB"/>
    <property type="match status" value="1"/>
</dbReference>
<feature type="transmembrane region" description="Helical" evidence="1">
    <location>
        <begin position="291"/>
        <end position="310"/>
    </location>
</feature>
<keyword evidence="1" id="KW-0812">Transmembrane</keyword>
<sequence>MNNGIYTYSYNFNYRDKAISPGSSRITLVGTAHVSNKSVALVNEVIDREKPDIVAIELCRGRYKALKGEEEVKEINIKDLLSEGKLYYFLLHWLLSYVQKKIGADTGVKPGAEMLSAIEKAERTGARVALIDRDIQVTLARFWNRMSFFEKLKLFGSLAAATVGFGTKDINIDTVTQEDVVTQLVSELRKMAPSAASVLLDERDAFMAKNLLDISKEGTVVAVVGAGHRQGIQRYLDAPETLPPIGDLMTLPKKRFSWFKAVIVAFLAMIVGLIALLVFSGGVSLSTLLTALLYLFITQGILSAIGVLIVRGHPLSALTAFSLAWFGFLHPFLAVGWLAGIVEAHLRPPTTEDFNNIMKDDYIFSWDEIPGKDNSRLIEFMAKNYGEDWVKAAKIEKTDDSITIFDEKNLISLKLNEQEVSGEFGPEKVYQITVVSDDRVLDNELTVEEKNGKLKIYRVKSMKELMNNKLIRILLVATLANIGSIIGTFVAIPLMVNYLGIPNPLDILKTALDTGLSAIKNIF</sequence>
<dbReference type="Proteomes" id="UP000027153">
    <property type="component" value="Unassembled WGS sequence"/>
</dbReference>
<dbReference type="PANTHER" id="PTHR21530">
    <property type="entry name" value="PHEROMONE SHUTDOWN PROTEIN"/>
    <property type="match status" value="1"/>
</dbReference>
<proteinExistence type="predicted"/>